<evidence type="ECO:0000313" key="3">
    <source>
        <dbReference type="EMBL" id="KAF6746233.1"/>
    </source>
</evidence>
<gene>
    <name evidence="3" type="ORF">DFP72DRAFT_923028</name>
</gene>
<feature type="coiled-coil region" evidence="1">
    <location>
        <begin position="278"/>
        <end position="305"/>
    </location>
</feature>
<evidence type="ECO:0000256" key="2">
    <source>
        <dbReference type="SAM" id="MobiDB-lite"/>
    </source>
</evidence>
<dbReference type="AlphaFoldDB" id="A0A8H6HFV9"/>
<feature type="region of interest" description="Disordered" evidence="2">
    <location>
        <begin position="579"/>
        <end position="601"/>
    </location>
</feature>
<dbReference type="Proteomes" id="UP000521943">
    <property type="component" value="Unassembled WGS sequence"/>
</dbReference>
<dbReference type="OrthoDB" id="5327923at2759"/>
<name>A0A8H6HFV9_9AGAR</name>
<accession>A0A8H6HFV9</accession>
<reference evidence="3 4" key="1">
    <citation type="submission" date="2020-07" db="EMBL/GenBank/DDBJ databases">
        <title>Comparative genomics of pyrophilous fungi reveals a link between fire events and developmental genes.</title>
        <authorList>
            <consortium name="DOE Joint Genome Institute"/>
            <person name="Steindorff A.S."/>
            <person name="Carver A."/>
            <person name="Calhoun S."/>
            <person name="Stillman K."/>
            <person name="Liu H."/>
            <person name="Lipzen A."/>
            <person name="Pangilinan J."/>
            <person name="Labutti K."/>
            <person name="Bruns T.D."/>
            <person name="Grigoriev I.V."/>
        </authorList>
    </citation>
    <scope>NUCLEOTIDE SEQUENCE [LARGE SCALE GENOMIC DNA]</scope>
    <source>
        <strain evidence="3 4">CBS 144469</strain>
    </source>
</reference>
<evidence type="ECO:0000256" key="1">
    <source>
        <dbReference type="SAM" id="Coils"/>
    </source>
</evidence>
<organism evidence="3 4">
    <name type="scientific">Ephemerocybe angulata</name>
    <dbReference type="NCBI Taxonomy" id="980116"/>
    <lineage>
        <taxon>Eukaryota</taxon>
        <taxon>Fungi</taxon>
        <taxon>Dikarya</taxon>
        <taxon>Basidiomycota</taxon>
        <taxon>Agaricomycotina</taxon>
        <taxon>Agaricomycetes</taxon>
        <taxon>Agaricomycetidae</taxon>
        <taxon>Agaricales</taxon>
        <taxon>Agaricineae</taxon>
        <taxon>Psathyrellaceae</taxon>
        <taxon>Ephemerocybe</taxon>
    </lineage>
</organism>
<comment type="caution">
    <text evidence="3">The sequence shown here is derived from an EMBL/GenBank/DDBJ whole genome shotgun (WGS) entry which is preliminary data.</text>
</comment>
<feature type="region of interest" description="Disordered" evidence="2">
    <location>
        <begin position="1"/>
        <end position="29"/>
    </location>
</feature>
<keyword evidence="1" id="KW-0175">Coiled coil</keyword>
<keyword evidence="4" id="KW-1185">Reference proteome</keyword>
<feature type="region of interest" description="Disordered" evidence="2">
    <location>
        <begin position="95"/>
        <end position="115"/>
    </location>
</feature>
<protein>
    <submittedName>
        <fullName evidence="3">Uncharacterized protein</fullName>
    </submittedName>
</protein>
<sequence length="730" mass="82433">MSEPSLKPDKRHDEWKAKQQAEAHKNAEQLKAKFSSLSVDELDRRPVRTIQDYLDWIALEHARNTTPPAVGPDATPEEKAADNERRLIAPTTKHRTISQVWPRDPNGKLIAPGETDGGKMLPNGIDIWGATLFDFYSCNRFPDIGTIIVYTSGSRLAGWMKRNGELLAVDQLGQAEREADPVEILPWPVAESFKDVDNRAIMFSHGIGGAKTVEFGIGEPFQEMVHCPRLQERIPFHLLPKTLIVHDRYACLSAGRDEFHDAEEKWDEKPDIVSVYRLELSEEGMKKVNAENEAIEAKKRQDEAALAAFLANPTAENRPLGRGVLCVPPGLKHGPCPPATFFLHEPAPVREPFEEAHLYLSPNHIAGQGNHSFAFNAHWEIPRNMVVDDIICKSCVVMTGMAMVIEEDGWNGESKSPKWKELSGQIIEKVEVFGGVSASVYTERGEDKLDENGEAVTYEIEAPSEKRTRKYQGPIRVVHTGVKYQNREDGPLCEHLRKSREQWASLTGRVSVVAKLSYQYDSHLEKEAKNYQEFPTHFFQHWSGYNLMRPLHEPFPVGALVPQFYGYYVPDDEIPPKDFYRKDGPLAAPGDAGREESGSSSVEYRYRSPILLIENCGTPVCATVDEMNIDDRQEIATLFFRLHHAGWCHNSAYTRNVLRQLGPINDFPLARMCNANNRSDMRQTSFRLIDFGRSEKDKDGSGIAYEEGKVCKTFRVGMYEDRPPGWDGSD</sequence>
<proteinExistence type="predicted"/>
<dbReference type="EMBL" id="JACGCI010000094">
    <property type="protein sequence ID" value="KAF6746233.1"/>
    <property type="molecule type" value="Genomic_DNA"/>
</dbReference>
<evidence type="ECO:0000313" key="4">
    <source>
        <dbReference type="Proteomes" id="UP000521943"/>
    </source>
</evidence>